<name>A0A947GJH3_9HYPH</name>
<dbReference type="RefSeq" id="WP_261970188.1">
    <property type="nucleotide sequence ID" value="NZ_JAHHZF010000010.1"/>
</dbReference>
<dbReference type="Pfam" id="PF19799">
    <property type="entry name" value="DUF6282"/>
    <property type="match status" value="1"/>
</dbReference>
<sequence length="300" mass="32088">MRPGLSYLNGAVDVHVHVCPHLNGRSANVFEAVRQAAAFGMRGLGLMDNFQNSSGYAALVMQELGHLGVEVFGGLIMQPTAGGVSYEAARNAVDYGYGPGTGARFLSLPTHHTYAEALREGRSPAFLETTFRVPPSAKVPDPVPAIMDLCAERDIVFDCGHVAGPEALALAEEARRRGTTRVRCHAQRYEPDEIAALVALGAVPEFSFFLLTHATQVGLTHVDAEKHRAPFQTVDDLAPRLRAAGRHAILSSDAGIALLPEPAEALREFLLLLEAQGFAEADLKAMISTNPARLFRVGGG</sequence>
<protein>
    <submittedName>
        <fullName evidence="1">Uncharacterized protein</fullName>
    </submittedName>
</protein>
<dbReference type="EMBL" id="JAHHZF010000010">
    <property type="protein sequence ID" value="MBT9291649.1"/>
    <property type="molecule type" value="Genomic_DNA"/>
</dbReference>
<reference evidence="1 2" key="1">
    <citation type="submission" date="2021-06" db="EMBL/GenBank/DDBJ databases">
        <authorList>
            <person name="Grouzdev D.S."/>
            <person name="Koziaeva V."/>
        </authorList>
    </citation>
    <scope>NUCLEOTIDE SEQUENCE [LARGE SCALE GENOMIC DNA]</scope>
    <source>
        <strain evidence="1 2">22</strain>
    </source>
</reference>
<evidence type="ECO:0000313" key="2">
    <source>
        <dbReference type="Proteomes" id="UP000766595"/>
    </source>
</evidence>
<organism evidence="1 2">
    <name type="scientific">Prosthecodimorpha staleyi</name>
    <dbReference type="NCBI Taxonomy" id="2840188"/>
    <lineage>
        <taxon>Bacteria</taxon>
        <taxon>Pseudomonadati</taxon>
        <taxon>Pseudomonadota</taxon>
        <taxon>Alphaproteobacteria</taxon>
        <taxon>Hyphomicrobiales</taxon>
        <taxon>Ancalomicrobiaceae</taxon>
        <taxon>Prosthecodimorpha</taxon>
    </lineage>
</organism>
<dbReference type="Proteomes" id="UP000766595">
    <property type="component" value="Unassembled WGS sequence"/>
</dbReference>
<dbReference type="InterPro" id="IPR032466">
    <property type="entry name" value="Metal_Hydrolase"/>
</dbReference>
<proteinExistence type="predicted"/>
<keyword evidence="2" id="KW-1185">Reference proteome</keyword>
<comment type="caution">
    <text evidence="1">The sequence shown here is derived from an EMBL/GenBank/DDBJ whole genome shotgun (WGS) entry which is preliminary data.</text>
</comment>
<evidence type="ECO:0000313" key="1">
    <source>
        <dbReference type="EMBL" id="MBT9291649.1"/>
    </source>
</evidence>
<dbReference type="SUPFAM" id="SSF51556">
    <property type="entry name" value="Metallo-dependent hydrolases"/>
    <property type="match status" value="1"/>
</dbReference>
<dbReference type="InterPro" id="IPR046249">
    <property type="entry name" value="DUF6282"/>
</dbReference>
<gene>
    <name evidence="1" type="ORF">KL771_19440</name>
</gene>
<dbReference type="Gene3D" id="3.20.20.140">
    <property type="entry name" value="Metal-dependent hydrolases"/>
    <property type="match status" value="1"/>
</dbReference>
<dbReference type="AlphaFoldDB" id="A0A947GJH3"/>
<accession>A0A947GJH3</accession>